<gene>
    <name evidence="2" type="ORF">AVEN_34575_1</name>
</gene>
<feature type="compositionally biased region" description="Basic and acidic residues" evidence="1">
    <location>
        <begin position="64"/>
        <end position="83"/>
    </location>
</feature>
<feature type="region of interest" description="Disordered" evidence="1">
    <location>
        <begin position="46"/>
        <end position="83"/>
    </location>
</feature>
<evidence type="ECO:0000313" key="2">
    <source>
        <dbReference type="EMBL" id="GBL85377.1"/>
    </source>
</evidence>
<name>A0A4Y2B0L2_ARAVE</name>
<dbReference type="OrthoDB" id="6435686at2759"/>
<reference evidence="2 3" key="1">
    <citation type="journal article" date="2019" name="Sci. Rep.">
        <title>Orb-weaving spider Araneus ventricosus genome elucidates the spidroin gene catalogue.</title>
        <authorList>
            <person name="Kono N."/>
            <person name="Nakamura H."/>
            <person name="Ohtoshi R."/>
            <person name="Moran D.A.P."/>
            <person name="Shinohara A."/>
            <person name="Yoshida Y."/>
            <person name="Fujiwara M."/>
            <person name="Mori M."/>
            <person name="Tomita M."/>
            <person name="Arakawa K."/>
        </authorList>
    </citation>
    <scope>NUCLEOTIDE SEQUENCE [LARGE SCALE GENOMIC DNA]</scope>
</reference>
<dbReference type="AlphaFoldDB" id="A0A4Y2B0L2"/>
<dbReference type="InterPro" id="IPR011011">
    <property type="entry name" value="Znf_FYVE_PHD"/>
</dbReference>
<protein>
    <submittedName>
        <fullName evidence="2">Uncharacterized protein</fullName>
    </submittedName>
</protein>
<keyword evidence="3" id="KW-1185">Reference proteome</keyword>
<accession>A0A4Y2B0L2</accession>
<dbReference type="EMBL" id="BGPR01000043">
    <property type="protein sequence ID" value="GBL85377.1"/>
    <property type="molecule type" value="Genomic_DNA"/>
</dbReference>
<evidence type="ECO:0000313" key="3">
    <source>
        <dbReference type="Proteomes" id="UP000499080"/>
    </source>
</evidence>
<dbReference type="SUPFAM" id="SSF57903">
    <property type="entry name" value="FYVE/PHD zinc finger"/>
    <property type="match status" value="1"/>
</dbReference>
<feature type="compositionally biased region" description="Basic residues" evidence="1">
    <location>
        <begin position="46"/>
        <end position="58"/>
    </location>
</feature>
<comment type="caution">
    <text evidence="2">The sequence shown here is derived from an EMBL/GenBank/DDBJ whole genome shotgun (WGS) entry which is preliminary data.</text>
</comment>
<dbReference type="Proteomes" id="UP000499080">
    <property type="component" value="Unassembled WGS sequence"/>
</dbReference>
<sequence>MEEVRAVLENYSSTATSLFEDFLKTTASQDILEEISPFTSISNKDRKRKNLVQVKRSKPSTPRTSKEDLKMKAKMELKSEEEKREGGEETHCIICAETFEEDWIQCRIYEGWAHENCADLEGNNLFYECDVYFTKKLDLEKNEIRTGGEEILLFSASVQHSKSCSVLAKKRTIIPARSERLIQGVPEVPEQFRYAVTDFPRQVSQKGVLVAAALVDLEREAIPVRVLNLNNKPKILDEGAVIATCEPVVNTVVRL</sequence>
<organism evidence="2 3">
    <name type="scientific">Araneus ventricosus</name>
    <name type="common">Orbweaver spider</name>
    <name type="synonym">Epeira ventricosa</name>
    <dbReference type="NCBI Taxonomy" id="182803"/>
    <lineage>
        <taxon>Eukaryota</taxon>
        <taxon>Metazoa</taxon>
        <taxon>Ecdysozoa</taxon>
        <taxon>Arthropoda</taxon>
        <taxon>Chelicerata</taxon>
        <taxon>Arachnida</taxon>
        <taxon>Araneae</taxon>
        <taxon>Araneomorphae</taxon>
        <taxon>Entelegynae</taxon>
        <taxon>Araneoidea</taxon>
        <taxon>Araneidae</taxon>
        <taxon>Araneus</taxon>
    </lineage>
</organism>
<evidence type="ECO:0000256" key="1">
    <source>
        <dbReference type="SAM" id="MobiDB-lite"/>
    </source>
</evidence>
<proteinExistence type="predicted"/>